<dbReference type="EMBL" id="SLWL01000006">
    <property type="protein sequence ID" value="TCO13360.1"/>
    <property type="molecule type" value="Genomic_DNA"/>
</dbReference>
<dbReference type="SUPFAM" id="SSF53649">
    <property type="entry name" value="Alkaline phosphatase-like"/>
    <property type="match status" value="1"/>
</dbReference>
<dbReference type="PANTHER" id="PTHR42693:SF53">
    <property type="entry name" value="ENDO-4-O-SULFATASE"/>
    <property type="match status" value="1"/>
</dbReference>
<dbReference type="InterPro" id="IPR017850">
    <property type="entry name" value="Alkaline_phosphatase_core_sf"/>
</dbReference>
<comment type="similarity">
    <text evidence="1">Belongs to the sulfatase family.</text>
</comment>
<dbReference type="InterPro" id="IPR050738">
    <property type="entry name" value="Sulfatase"/>
</dbReference>
<reference evidence="6 7" key="1">
    <citation type="submission" date="2019-03" db="EMBL/GenBank/DDBJ databases">
        <title>Genomic Encyclopedia of Type Strains, Phase IV (KMG-IV): sequencing the most valuable type-strain genomes for metagenomic binning, comparative biology and taxonomic classification.</title>
        <authorList>
            <person name="Goeker M."/>
        </authorList>
    </citation>
    <scope>NUCLEOTIDE SEQUENCE [LARGE SCALE GENOMIC DNA]</scope>
    <source>
        <strain evidence="6 7">DSM 22958</strain>
    </source>
</reference>
<dbReference type="PROSITE" id="PS51257">
    <property type="entry name" value="PROKAR_LIPOPROTEIN"/>
    <property type="match status" value="1"/>
</dbReference>
<dbReference type="GO" id="GO:0046872">
    <property type="term" value="F:metal ion binding"/>
    <property type="evidence" value="ECO:0007669"/>
    <property type="project" value="UniProtKB-KW"/>
</dbReference>
<dbReference type="PROSITE" id="PS00523">
    <property type="entry name" value="SULFATASE_1"/>
    <property type="match status" value="1"/>
</dbReference>
<keyword evidence="4" id="KW-0106">Calcium</keyword>
<keyword evidence="3" id="KW-0378">Hydrolase</keyword>
<evidence type="ECO:0000256" key="3">
    <source>
        <dbReference type="ARBA" id="ARBA00022801"/>
    </source>
</evidence>
<dbReference type="AlphaFoldDB" id="A0A4V2RXE7"/>
<dbReference type="InterPro" id="IPR000917">
    <property type="entry name" value="Sulfatase_N"/>
</dbReference>
<accession>A0A4V2RXE7</accession>
<feature type="domain" description="Sulfatase N-terminal" evidence="5">
    <location>
        <begin position="88"/>
        <end position="425"/>
    </location>
</feature>
<dbReference type="PROSITE" id="PS00149">
    <property type="entry name" value="SULFATASE_2"/>
    <property type="match status" value="1"/>
</dbReference>
<name>A0A4V2RXE7_9HYPH</name>
<keyword evidence="7" id="KW-1185">Reference proteome</keyword>
<evidence type="ECO:0000256" key="4">
    <source>
        <dbReference type="ARBA" id="ARBA00022837"/>
    </source>
</evidence>
<dbReference type="InterPro" id="IPR024607">
    <property type="entry name" value="Sulfatase_CS"/>
</dbReference>
<evidence type="ECO:0000259" key="5">
    <source>
        <dbReference type="Pfam" id="PF00884"/>
    </source>
</evidence>
<evidence type="ECO:0000256" key="2">
    <source>
        <dbReference type="ARBA" id="ARBA00022723"/>
    </source>
</evidence>
<sequence>MSTNGARKSGSDRGMPDRRSLLLGGSALACMAPFGALRAQPGGTTPRNPFDLTVQAAPHLEPVIPRPAQEQAAADKLAALRARTGRPPNILIFLVDDMGWGDVGAFGGGLLIGAPTPHIDALAAGGLKLLSTYSQPTCTPTRAALMTGRIPVRSGLNRPLLSGERYKVNPWADEVTAARLLSDAGYTTALSGKWHLGEGEGLYPHQVGYDEYYGILTVISEMSQQVDGRLYPDLVLRPDRLNAIRSIAPAHITRGIKGGEIGIDRATRTIDELSRIDQHFADFSEGFIRRQAEAKNPFYLIHSFGRLHNDTYPAPGYAGKSPAGFPHRDAIIEVDDIVGRLMRVLRETGQEENTLVFFTSDNGGNEDLWPDSSYQPFRGGKGTTWEGGVRVPGIASWPGMIRAGRISDGLFDLCDLFNTAVALAGQEGKISPDRYIDGVDQSSFLLADDGASRRDAVFMYRENQVTALRWMEYKVHFMVFQNETVRRNLDASTLTPVGQSPWVFNLYMDPKEQASQGHSRFEWGLPQVSARLNRHLATFERFPAKDLGLAKRPGGG</sequence>
<comment type="caution">
    <text evidence="6">The sequence shown here is derived from an EMBL/GenBank/DDBJ whole genome shotgun (WGS) entry which is preliminary data.</text>
</comment>
<evidence type="ECO:0000313" key="7">
    <source>
        <dbReference type="Proteomes" id="UP000294881"/>
    </source>
</evidence>
<dbReference type="PANTHER" id="PTHR42693">
    <property type="entry name" value="ARYLSULFATASE FAMILY MEMBER"/>
    <property type="match status" value="1"/>
</dbReference>
<keyword evidence="2" id="KW-0479">Metal-binding</keyword>
<dbReference type="Proteomes" id="UP000294881">
    <property type="component" value="Unassembled WGS sequence"/>
</dbReference>
<dbReference type="GO" id="GO:0004065">
    <property type="term" value="F:arylsulfatase activity"/>
    <property type="evidence" value="ECO:0007669"/>
    <property type="project" value="TreeGrafter"/>
</dbReference>
<dbReference type="CDD" id="cd16142">
    <property type="entry name" value="ARS_like"/>
    <property type="match status" value="1"/>
</dbReference>
<gene>
    <name evidence="6" type="ORF">EV666_10670</name>
</gene>
<organism evidence="6 7">
    <name type="scientific">Camelimonas lactis</name>
    <dbReference type="NCBI Taxonomy" id="659006"/>
    <lineage>
        <taxon>Bacteria</taxon>
        <taxon>Pseudomonadati</taxon>
        <taxon>Pseudomonadota</taxon>
        <taxon>Alphaproteobacteria</taxon>
        <taxon>Hyphomicrobiales</taxon>
        <taxon>Chelatococcaceae</taxon>
        <taxon>Camelimonas</taxon>
    </lineage>
</organism>
<evidence type="ECO:0000313" key="6">
    <source>
        <dbReference type="EMBL" id="TCO13360.1"/>
    </source>
</evidence>
<dbReference type="Pfam" id="PF00884">
    <property type="entry name" value="Sulfatase"/>
    <property type="match status" value="1"/>
</dbReference>
<evidence type="ECO:0000256" key="1">
    <source>
        <dbReference type="ARBA" id="ARBA00008779"/>
    </source>
</evidence>
<proteinExistence type="inferred from homology"/>
<dbReference type="Gene3D" id="3.30.1120.10">
    <property type="match status" value="1"/>
</dbReference>
<dbReference type="Gene3D" id="3.40.720.10">
    <property type="entry name" value="Alkaline Phosphatase, subunit A"/>
    <property type="match status" value="1"/>
</dbReference>
<dbReference type="Pfam" id="PF14707">
    <property type="entry name" value="Sulfatase_C"/>
    <property type="match status" value="1"/>
</dbReference>
<protein>
    <submittedName>
        <fullName evidence="6">Arylsulfatase</fullName>
    </submittedName>
</protein>